<evidence type="ECO:0000313" key="2">
    <source>
        <dbReference type="Proteomes" id="UP000373449"/>
    </source>
</evidence>
<sequence length="174" mass="18487">MVEDLLVGSTQIVMRVLLTFEGGDPVFRAAAVAEWPKLAAQALSGQFIVFGTAEAPLLLAARQCAEGSHLHITQLIRGIDIVIAGVDIAIGLDHQRLTTLAGEHTNRGGIAEPTCQQAIKLAYEDLAYILLHPLVEDIGHKLAVAMGRDGEGRELGGFAGRIALLLLAPVDLPR</sequence>
<dbReference type="EMBL" id="CAADJA010000002">
    <property type="protein sequence ID" value="VFS46007.1"/>
    <property type="molecule type" value="Genomic_DNA"/>
</dbReference>
<organism evidence="1 2">
    <name type="scientific">Budvicia aquatica</name>
    <dbReference type="NCBI Taxonomy" id="82979"/>
    <lineage>
        <taxon>Bacteria</taxon>
        <taxon>Pseudomonadati</taxon>
        <taxon>Pseudomonadota</taxon>
        <taxon>Gammaproteobacteria</taxon>
        <taxon>Enterobacterales</taxon>
        <taxon>Budviciaceae</taxon>
        <taxon>Budvicia</taxon>
    </lineage>
</organism>
<accession>A0A484ZBZ9</accession>
<dbReference type="AlphaFoldDB" id="A0A484ZBZ9"/>
<reference evidence="1 2" key="1">
    <citation type="submission" date="2019-03" db="EMBL/GenBank/DDBJ databases">
        <authorList>
            <consortium name="Pathogen Informatics"/>
        </authorList>
    </citation>
    <scope>NUCLEOTIDE SEQUENCE [LARGE SCALE GENOMIC DNA]</scope>
    <source>
        <strain evidence="1 2">NCTC12282</strain>
    </source>
</reference>
<dbReference type="Proteomes" id="UP000373449">
    <property type="component" value="Unassembled WGS sequence"/>
</dbReference>
<gene>
    <name evidence="1" type="ORF">NCTC12282_00894</name>
</gene>
<evidence type="ECO:0000313" key="1">
    <source>
        <dbReference type="EMBL" id="VFS46007.1"/>
    </source>
</evidence>
<proteinExistence type="predicted"/>
<protein>
    <submittedName>
        <fullName evidence="1">Uncharacterized protein</fullName>
    </submittedName>
</protein>
<name>A0A484ZBZ9_9GAMM</name>